<evidence type="ECO:0000256" key="1">
    <source>
        <dbReference type="SAM" id="MobiDB-lite"/>
    </source>
</evidence>
<feature type="transmembrane region" description="Helical" evidence="2">
    <location>
        <begin position="243"/>
        <end position="263"/>
    </location>
</feature>
<organism evidence="3 4">
    <name type="scientific">Symbiodinium pilosum</name>
    <name type="common">Dinoflagellate</name>
    <dbReference type="NCBI Taxonomy" id="2952"/>
    <lineage>
        <taxon>Eukaryota</taxon>
        <taxon>Sar</taxon>
        <taxon>Alveolata</taxon>
        <taxon>Dinophyceae</taxon>
        <taxon>Suessiales</taxon>
        <taxon>Symbiodiniaceae</taxon>
        <taxon>Symbiodinium</taxon>
    </lineage>
</organism>
<proteinExistence type="predicted"/>
<keyword evidence="4" id="KW-1185">Reference proteome</keyword>
<feature type="transmembrane region" description="Helical" evidence="2">
    <location>
        <begin position="16"/>
        <end position="34"/>
    </location>
</feature>
<keyword evidence="2" id="KW-1133">Transmembrane helix</keyword>
<evidence type="ECO:0000256" key="2">
    <source>
        <dbReference type="SAM" id="Phobius"/>
    </source>
</evidence>
<name>A0A812UL19_SYMPI</name>
<keyword evidence="2" id="KW-0812">Transmembrane</keyword>
<dbReference type="Proteomes" id="UP000649617">
    <property type="component" value="Unassembled WGS sequence"/>
</dbReference>
<accession>A0A812UL19</accession>
<comment type="caution">
    <text evidence="3">The sequence shown here is derived from an EMBL/GenBank/DDBJ whole genome shotgun (WGS) entry which is preliminary data.</text>
</comment>
<keyword evidence="2" id="KW-0472">Membrane</keyword>
<dbReference type="AlphaFoldDB" id="A0A812UL19"/>
<evidence type="ECO:0000313" key="3">
    <source>
        <dbReference type="EMBL" id="CAE7569251.1"/>
    </source>
</evidence>
<gene>
    <name evidence="3" type="primary">ftsH</name>
    <name evidence="3" type="ORF">SPIL2461_LOCUS15318</name>
</gene>
<sequence>MDYRCVETTFKRPACLLQFGMLGSMAVVMAYRAYLIIQKADHPPVEVEVESARGSGKWAICEHPDFRTLYGAGFGIMSGQWLGGSAVSGQSLAGQDGSKLSTQVIEFGGWKLSCAIVDLTSHPLQAYPGAFWLCSQAAVTWFLLETDKKWVRVAEHGPGHLAVQRLSMQRYGWDWGYDSNHSDVFATLPIIENPKGARHHQKHCHMTQFEKKRQDATLLLIVIDSPHVIVTTSLGILPQMTSLLGTLGGLMTVMGLIFTTVFVQKYPDSNVVATFRSRTLIGHQENGNPALPPQDDGKCPVPPVTYTSQQQLPNKVVTRARRQSGVPPIPVPPGIRHP</sequence>
<dbReference type="EMBL" id="CAJNIZ010037058">
    <property type="protein sequence ID" value="CAE7569251.1"/>
    <property type="molecule type" value="Genomic_DNA"/>
</dbReference>
<evidence type="ECO:0000313" key="4">
    <source>
        <dbReference type="Proteomes" id="UP000649617"/>
    </source>
</evidence>
<protein>
    <submittedName>
        <fullName evidence="3">FtsH protein</fullName>
    </submittedName>
</protein>
<feature type="region of interest" description="Disordered" evidence="1">
    <location>
        <begin position="283"/>
        <end position="302"/>
    </location>
</feature>
<reference evidence="3" key="1">
    <citation type="submission" date="2021-02" db="EMBL/GenBank/DDBJ databases">
        <authorList>
            <person name="Dougan E. K."/>
            <person name="Rhodes N."/>
            <person name="Thang M."/>
            <person name="Chan C."/>
        </authorList>
    </citation>
    <scope>NUCLEOTIDE SEQUENCE</scope>
</reference>